<organism evidence="2 3">
    <name type="scientific">Fictibacillus nanhaiensis</name>
    <dbReference type="NCBI Taxonomy" id="742169"/>
    <lineage>
        <taxon>Bacteria</taxon>
        <taxon>Bacillati</taxon>
        <taxon>Bacillota</taxon>
        <taxon>Bacilli</taxon>
        <taxon>Bacillales</taxon>
        <taxon>Fictibacillaceae</taxon>
        <taxon>Fictibacillus</taxon>
    </lineage>
</organism>
<keyword evidence="3" id="KW-1185">Reference proteome</keyword>
<feature type="transmembrane region" description="Helical" evidence="1">
    <location>
        <begin position="56"/>
        <end position="74"/>
    </location>
</feature>
<accession>A0ABS2ZUW2</accession>
<gene>
    <name evidence="2" type="ORF">JYA63_16140</name>
</gene>
<dbReference type="EMBL" id="JAFHKR010000039">
    <property type="protein sequence ID" value="MBN3555809.1"/>
    <property type="molecule type" value="Genomic_DNA"/>
</dbReference>
<keyword evidence="1" id="KW-1133">Transmembrane helix</keyword>
<protein>
    <submittedName>
        <fullName evidence="2">Uncharacterized protein</fullName>
    </submittedName>
</protein>
<dbReference type="RefSeq" id="WP_205726596.1">
    <property type="nucleotide sequence ID" value="NZ_JAFHKR010000039.1"/>
</dbReference>
<evidence type="ECO:0000313" key="2">
    <source>
        <dbReference type="EMBL" id="MBN3555809.1"/>
    </source>
</evidence>
<evidence type="ECO:0000313" key="3">
    <source>
        <dbReference type="Proteomes" id="UP001296923"/>
    </source>
</evidence>
<feature type="transmembrane region" description="Helical" evidence="1">
    <location>
        <begin position="86"/>
        <end position="111"/>
    </location>
</feature>
<keyword evidence="1" id="KW-0812">Transmembrane</keyword>
<feature type="transmembrane region" description="Helical" evidence="1">
    <location>
        <begin position="117"/>
        <end position="137"/>
    </location>
</feature>
<comment type="caution">
    <text evidence="2">The sequence shown here is derived from an EMBL/GenBank/DDBJ whole genome shotgun (WGS) entry which is preliminary data.</text>
</comment>
<feature type="transmembrane region" description="Helical" evidence="1">
    <location>
        <begin position="25"/>
        <end position="50"/>
    </location>
</feature>
<proteinExistence type="predicted"/>
<keyword evidence="1" id="KW-0472">Membrane</keyword>
<name>A0ABS2ZUW2_9BACL</name>
<reference evidence="2 3" key="1">
    <citation type="submission" date="2021-01" db="EMBL/GenBank/DDBJ databases">
        <title>Genome Sequencing of Type Strains.</title>
        <authorList>
            <person name="Lemaire J.F."/>
            <person name="Inderbitzin P."/>
            <person name="Collins S.B."/>
            <person name="Wespe N."/>
            <person name="Knight-Connoni V."/>
        </authorList>
    </citation>
    <scope>NUCLEOTIDE SEQUENCE [LARGE SCALE GENOMIC DNA]</scope>
    <source>
        <strain evidence="2 3">DSM 23009</strain>
    </source>
</reference>
<evidence type="ECO:0000256" key="1">
    <source>
        <dbReference type="SAM" id="Phobius"/>
    </source>
</evidence>
<sequence length="147" mass="15837">MKNSEVAEVSGLESPRFFSKKQTGILIAFGIVFWFCGAMAVKFGYAIGLFGHTGSLISFALALPVSWLSVLLIVKGADLKPLQIVPGIGLGLATATFFDGIVLTWGTWVYGTNSDQISFGAAWILWGAFTFLAFAFLEAYRKGIKLA</sequence>
<dbReference type="Proteomes" id="UP001296923">
    <property type="component" value="Unassembled WGS sequence"/>
</dbReference>